<sequence>MKLEVVDKPYIKLKPILSSEYKVNGTDIEVMQGDTVELAVQTEAYPEVKQSSWKSPKSNHTHKETFNRINNSDNYMSTIMLEKVGAQDYGDYIFTARSASVNASVIFTVHVYQKPNTLIKWENGSATCVATGYPKQPRIQWFQCEDARAMCSYNQTSAVELMATQSTLEDVREYEPVLVKSVLPVTNANTTLTFECVDTNIAGEDHDIFTFQISYVLGATLVWPTSWWITDVFIGALCLAILGMLFLFYKHRKARLPVKWMSPESIFECLYTVQSDVWSYGVLLWEIFSLGVSPYPSVVIDAQFYKMIKDGYHMPQPDFAPQEMYTIMKMCWSLEPTLRPTFANIRELIAKLLPKQSSQVRHTVRILYAVVTASKI</sequence>
<keyword evidence="8" id="KW-1133">Transmembrane helix</keyword>
<comment type="subcellular location">
    <subcellularLocation>
        <location evidence="1">Cell membrane</location>
    </subcellularLocation>
    <subcellularLocation>
        <location evidence="7">Endomembrane system</location>
        <topology evidence="7">Single-pass type I membrane protein</topology>
    </subcellularLocation>
</comment>
<dbReference type="GO" id="GO:0012505">
    <property type="term" value="C:endomembrane system"/>
    <property type="evidence" value="ECO:0007669"/>
    <property type="project" value="UniProtKB-SubCell"/>
</dbReference>
<evidence type="ECO:0000256" key="7">
    <source>
        <dbReference type="ARBA" id="ARBA00046288"/>
    </source>
</evidence>
<feature type="transmembrane region" description="Helical" evidence="8">
    <location>
        <begin position="227"/>
        <end position="249"/>
    </location>
</feature>
<dbReference type="Pfam" id="PF07679">
    <property type="entry name" value="I-set"/>
    <property type="match status" value="1"/>
</dbReference>
<evidence type="ECO:0000256" key="4">
    <source>
        <dbReference type="ARBA" id="ARBA00022840"/>
    </source>
</evidence>
<dbReference type="GO" id="GO:0030335">
    <property type="term" value="P:positive regulation of cell migration"/>
    <property type="evidence" value="ECO:0007669"/>
    <property type="project" value="TreeGrafter"/>
</dbReference>
<dbReference type="Pfam" id="PF25305">
    <property type="entry name" value="Ig_PDGFR_d4"/>
    <property type="match status" value="1"/>
</dbReference>
<keyword evidence="4" id="KW-0067">ATP-binding</keyword>
<organism evidence="10">
    <name type="scientific">Cyprinus carpio</name>
    <name type="common">Common carp</name>
    <dbReference type="NCBI Taxonomy" id="7962"/>
    <lineage>
        <taxon>Eukaryota</taxon>
        <taxon>Metazoa</taxon>
        <taxon>Chordata</taxon>
        <taxon>Craniata</taxon>
        <taxon>Vertebrata</taxon>
        <taxon>Euteleostomi</taxon>
        <taxon>Actinopterygii</taxon>
        <taxon>Neopterygii</taxon>
        <taxon>Teleostei</taxon>
        <taxon>Ostariophysi</taxon>
        <taxon>Cypriniformes</taxon>
        <taxon>Cyprinidae</taxon>
        <taxon>Cyprininae</taxon>
        <taxon>Cyprinus</taxon>
    </lineage>
</organism>
<proteinExistence type="predicted"/>
<dbReference type="GO" id="GO:0030316">
    <property type="term" value="P:osteoclast differentiation"/>
    <property type="evidence" value="ECO:0007669"/>
    <property type="project" value="TreeGrafter"/>
</dbReference>
<dbReference type="RefSeq" id="XP_042604304.1">
    <property type="nucleotide sequence ID" value="XM_042748370.1"/>
</dbReference>
<dbReference type="PANTHER" id="PTHR24416:SF47">
    <property type="entry name" value="MACROPHAGE COLONY-STIMULATING FACTOR 1 RECEPTOR"/>
    <property type="match status" value="1"/>
</dbReference>
<dbReference type="GO" id="GO:0019838">
    <property type="term" value="F:growth factor binding"/>
    <property type="evidence" value="ECO:0007669"/>
    <property type="project" value="TreeGrafter"/>
</dbReference>
<accession>A0A9Q9XM02</accession>
<dbReference type="InterPro" id="IPR003599">
    <property type="entry name" value="Ig_sub"/>
</dbReference>
<evidence type="ECO:0000256" key="1">
    <source>
        <dbReference type="ARBA" id="ARBA00004236"/>
    </source>
</evidence>
<evidence type="ECO:0000256" key="2">
    <source>
        <dbReference type="ARBA" id="ARBA00022475"/>
    </source>
</evidence>
<protein>
    <submittedName>
        <fullName evidence="10">Macrophage colony-stimulating factor 1 receptor 1-like</fullName>
    </submittedName>
</protein>
<keyword evidence="2" id="KW-1003">Cell membrane</keyword>
<dbReference type="InterPro" id="IPR001245">
    <property type="entry name" value="Ser-Thr/Tyr_kinase_cat_dom"/>
</dbReference>
<dbReference type="FunFam" id="1.10.510.10:FF:001927">
    <property type="entry name" value="Receptor protein-tyrosine kinase"/>
    <property type="match status" value="1"/>
</dbReference>
<dbReference type="GO" id="GO:0043235">
    <property type="term" value="C:receptor complex"/>
    <property type="evidence" value="ECO:0007669"/>
    <property type="project" value="TreeGrafter"/>
</dbReference>
<dbReference type="PROSITE" id="PS50011">
    <property type="entry name" value="PROTEIN_KINASE_DOM"/>
    <property type="match status" value="1"/>
</dbReference>
<dbReference type="GO" id="GO:0007169">
    <property type="term" value="P:cell surface receptor protein tyrosine kinase signaling pathway"/>
    <property type="evidence" value="ECO:0007669"/>
    <property type="project" value="TreeGrafter"/>
</dbReference>
<dbReference type="OrthoDB" id="4062651at2759"/>
<keyword evidence="8" id="KW-0812">Transmembrane</keyword>
<reference evidence="10" key="1">
    <citation type="submission" date="2025-08" db="UniProtKB">
        <authorList>
            <consortium name="RefSeq"/>
        </authorList>
    </citation>
    <scope>IDENTIFICATION</scope>
    <source>
        <tissue evidence="10">Muscle</tissue>
    </source>
</reference>
<dbReference type="GeneID" id="109065689"/>
<evidence type="ECO:0000313" key="10">
    <source>
        <dbReference type="RefSeq" id="XP_042604304.1"/>
    </source>
</evidence>
<dbReference type="PIRSF" id="PIRSF000615">
    <property type="entry name" value="TyrPK_CSF1-R"/>
    <property type="match status" value="1"/>
</dbReference>
<dbReference type="SMART" id="SM00409">
    <property type="entry name" value="IG"/>
    <property type="match status" value="1"/>
</dbReference>
<evidence type="ECO:0000256" key="6">
    <source>
        <dbReference type="ARBA" id="ARBA00023170"/>
    </source>
</evidence>
<dbReference type="Proteomes" id="UP001155660">
    <property type="component" value="Chromosome B21"/>
</dbReference>
<keyword evidence="6" id="KW-0675">Receptor</keyword>
<evidence type="ECO:0000256" key="5">
    <source>
        <dbReference type="ARBA" id="ARBA00023157"/>
    </source>
</evidence>
<dbReference type="GO" id="GO:1990682">
    <property type="term" value="C:CSF1-CSF1R complex"/>
    <property type="evidence" value="ECO:0007669"/>
    <property type="project" value="TreeGrafter"/>
</dbReference>
<dbReference type="Pfam" id="PF07714">
    <property type="entry name" value="PK_Tyr_Ser-Thr"/>
    <property type="match status" value="1"/>
</dbReference>
<evidence type="ECO:0000256" key="3">
    <source>
        <dbReference type="ARBA" id="ARBA00022741"/>
    </source>
</evidence>
<evidence type="ECO:0000256" key="8">
    <source>
        <dbReference type="SAM" id="Phobius"/>
    </source>
</evidence>
<dbReference type="GO" id="GO:0043408">
    <property type="term" value="P:regulation of MAPK cascade"/>
    <property type="evidence" value="ECO:0007669"/>
    <property type="project" value="TreeGrafter"/>
</dbReference>
<gene>
    <name evidence="10" type="primary">LOC109065689</name>
</gene>
<dbReference type="GO" id="GO:0005011">
    <property type="term" value="F:macrophage colony-stimulating factor receptor activity"/>
    <property type="evidence" value="ECO:0007669"/>
    <property type="project" value="TreeGrafter"/>
</dbReference>
<dbReference type="InterPro" id="IPR020635">
    <property type="entry name" value="Tyr_kinase_cat_dom"/>
</dbReference>
<dbReference type="GO" id="GO:0005886">
    <property type="term" value="C:plasma membrane"/>
    <property type="evidence" value="ECO:0007669"/>
    <property type="project" value="TreeGrafter"/>
</dbReference>
<dbReference type="GO" id="GO:0005524">
    <property type="term" value="F:ATP binding"/>
    <property type="evidence" value="ECO:0007669"/>
    <property type="project" value="UniProtKB-KW"/>
</dbReference>
<keyword evidence="3" id="KW-0547">Nucleotide-binding</keyword>
<dbReference type="KEGG" id="ccar:109065689"/>
<keyword evidence="8" id="KW-0472">Membrane</keyword>
<dbReference type="InterPro" id="IPR000719">
    <property type="entry name" value="Prot_kinase_dom"/>
</dbReference>
<dbReference type="AlphaFoldDB" id="A0A9Q9XM02"/>
<evidence type="ECO:0000259" key="9">
    <source>
        <dbReference type="PROSITE" id="PS50011"/>
    </source>
</evidence>
<keyword evidence="5" id="KW-1015">Disulfide bond</keyword>
<dbReference type="PANTHER" id="PTHR24416">
    <property type="entry name" value="TYROSINE-PROTEIN KINASE RECEPTOR"/>
    <property type="match status" value="1"/>
</dbReference>
<dbReference type="InterPro" id="IPR050122">
    <property type="entry name" value="RTK"/>
</dbReference>
<name>A0A9Q9XM02_CYPCA</name>
<dbReference type="InterPro" id="IPR013098">
    <property type="entry name" value="Ig_I-set"/>
</dbReference>
<feature type="domain" description="Protein kinase" evidence="9">
    <location>
        <begin position="1"/>
        <end position="353"/>
    </location>
</feature>
<dbReference type="SMART" id="SM00219">
    <property type="entry name" value="TyrKc"/>
    <property type="match status" value="1"/>
</dbReference>